<sequence length="532" mass="55531">MIKSPPLLAASALVMTLGSTQTATAQEAIALTFDLPEAAVQPPTEAAVAAEPSAAPPAAAVLPIPPAAANPPRSRSSQSLPKTVYRTADLMAIAPDEQVTALLPPPPSAAKPELPEAERQTTVEPSPPEAMAVVALDFELTASPVIAVATAVTPPAQPTALPNLAEQIFRGGTDSLVARAVGSAEGTRTPEGLRTPAFYGHVDPGNGVWNLGTFSYQHGAQSPEEADDKQLQRLQSQSEIIQQKASDYGIELTLAEKLNALDLANQSPRAALSRGGYMDWLAEARKLGMSGSEAILWARTRSFLDPDTQRWNAPGLGNNIHSISRDQERRMRAIDRAVAAYEQASPAQPVAIAPTPTPAKAQIGASSLESKAADFIFSLDLNTPLERSPDSATPVLADSSPTPPTTNPAAQSPAAASAASEPTATFTAPGLAEPTVPSLPAPRLPQVSAVLEPPRAPLPATIDHSDRGAVPQALIYPPDPAAVETKAKPPKAIAETENFADFFREAAQSPRSQPPETNETVADLLSDPAVKE</sequence>
<protein>
    <submittedName>
        <fullName evidence="3">Uncharacterized protein</fullName>
    </submittedName>
</protein>
<dbReference type="RefSeq" id="WP_377965813.1">
    <property type="nucleotide sequence ID" value="NZ_JBHZOL010000085.1"/>
</dbReference>
<organism evidence="3 4">
    <name type="scientific">Almyronema epifaneia S1</name>
    <dbReference type="NCBI Taxonomy" id="2991925"/>
    <lineage>
        <taxon>Bacteria</taxon>
        <taxon>Bacillati</taxon>
        <taxon>Cyanobacteriota</taxon>
        <taxon>Cyanophyceae</taxon>
        <taxon>Nodosilineales</taxon>
        <taxon>Nodosilineaceae</taxon>
        <taxon>Almyronema</taxon>
        <taxon>Almyronema epifaneia</taxon>
    </lineage>
</organism>
<feature type="compositionally biased region" description="Low complexity" evidence="1">
    <location>
        <begin position="407"/>
        <end position="429"/>
    </location>
</feature>
<keyword evidence="4" id="KW-1185">Reference proteome</keyword>
<feature type="region of interest" description="Disordered" evidence="1">
    <location>
        <begin position="505"/>
        <end position="532"/>
    </location>
</feature>
<feature type="region of interest" description="Disordered" evidence="1">
    <location>
        <begin position="61"/>
        <end position="80"/>
    </location>
</feature>
<reference evidence="3 4" key="1">
    <citation type="submission" date="2024-10" db="EMBL/GenBank/DDBJ databases">
        <authorList>
            <person name="Ratan Roy A."/>
            <person name="Morales Sandoval P.H."/>
            <person name="De Los Santos Villalobos S."/>
            <person name="Chakraborty S."/>
            <person name="Mukherjee J."/>
        </authorList>
    </citation>
    <scope>NUCLEOTIDE SEQUENCE [LARGE SCALE GENOMIC DNA]</scope>
    <source>
        <strain evidence="3 4">S1</strain>
    </source>
</reference>
<feature type="region of interest" description="Disordered" evidence="1">
    <location>
        <begin position="386"/>
        <end position="440"/>
    </location>
</feature>
<feature type="compositionally biased region" description="Polar residues" evidence="1">
    <location>
        <begin position="509"/>
        <end position="520"/>
    </location>
</feature>
<accession>A0ABW6II21</accession>
<evidence type="ECO:0000256" key="2">
    <source>
        <dbReference type="SAM" id="SignalP"/>
    </source>
</evidence>
<evidence type="ECO:0000313" key="4">
    <source>
        <dbReference type="Proteomes" id="UP001600165"/>
    </source>
</evidence>
<comment type="caution">
    <text evidence="3">The sequence shown here is derived from an EMBL/GenBank/DDBJ whole genome shotgun (WGS) entry which is preliminary data.</text>
</comment>
<gene>
    <name evidence="3" type="ORF">ACFVKH_13300</name>
</gene>
<dbReference type="EMBL" id="JBHZOL010000085">
    <property type="protein sequence ID" value="MFE4107265.1"/>
    <property type="molecule type" value="Genomic_DNA"/>
</dbReference>
<proteinExistence type="predicted"/>
<feature type="region of interest" description="Disordered" evidence="1">
    <location>
        <begin position="100"/>
        <end position="125"/>
    </location>
</feature>
<feature type="signal peptide" evidence="2">
    <location>
        <begin position="1"/>
        <end position="25"/>
    </location>
</feature>
<name>A0ABW6II21_9CYAN</name>
<dbReference type="Proteomes" id="UP001600165">
    <property type="component" value="Unassembled WGS sequence"/>
</dbReference>
<evidence type="ECO:0000256" key="1">
    <source>
        <dbReference type="SAM" id="MobiDB-lite"/>
    </source>
</evidence>
<feature type="chain" id="PRO_5045498499" evidence="2">
    <location>
        <begin position="26"/>
        <end position="532"/>
    </location>
</feature>
<evidence type="ECO:0000313" key="3">
    <source>
        <dbReference type="EMBL" id="MFE4107265.1"/>
    </source>
</evidence>
<keyword evidence="2" id="KW-0732">Signal</keyword>